<gene>
    <name evidence="1" type="ORF">NDU88_008705</name>
</gene>
<keyword evidence="2" id="KW-1185">Reference proteome</keyword>
<evidence type="ECO:0000313" key="2">
    <source>
        <dbReference type="Proteomes" id="UP001066276"/>
    </source>
</evidence>
<proteinExistence type="predicted"/>
<evidence type="ECO:0000313" key="1">
    <source>
        <dbReference type="EMBL" id="KAJ1111369.1"/>
    </source>
</evidence>
<name>A0AAV7N832_PLEWA</name>
<protein>
    <submittedName>
        <fullName evidence="1">Uncharacterized protein</fullName>
    </submittedName>
</protein>
<dbReference type="AlphaFoldDB" id="A0AAV7N832"/>
<accession>A0AAV7N832</accession>
<organism evidence="1 2">
    <name type="scientific">Pleurodeles waltl</name>
    <name type="common">Iberian ribbed newt</name>
    <dbReference type="NCBI Taxonomy" id="8319"/>
    <lineage>
        <taxon>Eukaryota</taxon>
        <taxon>Metazoa</taxon>
        <taxon>Chordata</taxon>
        <taxon>Craniata</taxon>
        <taxon>Vertebrata</taxon>
        <taxon>Euteleostomi</taxon>
        <taxon>Amphibia</taxon>
        <taxon>Batrachia</taxon>
        <taxon>Caudata</taxon>
        <taxon>Salamandroidea</taxon>
        <taxon>Salamandridae</taxon>
        <taxon>Pleurodelinae</taxon>
        <taxon>Pleurodeles</taxon>
    </lineage>
</organism>
<sequence length="120" mass="13528">MLPSSRRDIGSQYYKYLWALGELCTLPVVPAGALPPIVTTEHRLTEYRGEDIEWPHTARKAPQLDAYNNMEKELSISGTLKSEEHLNAAEMSFQAGCFALTRAVLARRSLLSQVSFLRVF</sequence>
<dbReference type="EMBL" id="JANPWB010000013">
    <property type="protein sequence ID" value="KAJ1111369.1"/>
    <property type="molecule type" value="Genomic_DNA"/>
</dbReference>
<dbReference type="Proteomes" id="UP001066276">
    <property type="component" value="Chromosome 9"/>
</dbReference>
<comment type="caution">
    <text evidence="1">The sequence shown here is derived from an EMBL/GenBank/DDBJ whole genome shotgun (WGS) entry which is preliminary data.</text>
</comment>
<reference evidence="1" key="1">
    <citation type="journal article" date="2022" name="bioRxiv">
        <title>Sequencing and chromosome-scale assembly of the giantPleurodeles waltlgenome.</title>
        <authorList>
            <person name="Brown T."/>
            <person name="Elewa A."/>
            <person name="Iarovenko S."/>
            <person name="Subramanian E."/>
            <person name="Araus A.J."/>
            <person name="Petzold A."/>
            <person name="Susuki M."/>
            <person name="Suzuki K.-i.T."/>
            <person name="Hayashi T."/>
            <person name="Toyoda A."/>
            <person name="Oliveira C."/>
            <person name="Osipova E."/>
            <person name="Leigh N.D."/>
            <person name="Simon A."/>
            <person name="Yun M.H."/>
        </authorList>
    </citation>
    <scope>NUCLEOTIDE SEQUENCE</scope>
    <source>
        <strain evidence="1">20211129_DDA</strain>
        <tissue evidence="1">Liver</tissue>
    </source>
</reference>